<dbReference type="PANTHER" id="PTHR46540">
    <property type="entry name" value="TETRATRICOPEPTIDE REPEAT PROTEIN 12"/>
    <property type="match status" value="1"/>
</dbReference>
<dbReference type="InterPro" id="IPR043195">
    <property type="entry name" value="TTC12"/>
</dbReference>
<comment type="caution">
    <text evidence="2">The sequence shown here is derived from an EMBL/GenBank/DDBJ whole genome shotgun (WGS) entry which is preliminary data.</text>
</comment>
<dbReference type="InterPro" id="IPR019734">
    <property type="entry name" value="TPR_rpt"/>
</dbReference>
<evidence type="ECO:0000313" key="3">
    <source>
        <dbReference type="Proteomes" id="UP001515480"/>
    </source>
</evidence>
<sequence length="834" mass="88849">MAVPDEEEFDDFLSKVNDVEATIKGLMSGEVSLEELEKKEQKIKKVDEAAERRRKERERQQAEAEAKAKQQAEARAAQEEWKEKNRDKLEELKRDYYLRKARRERWEQFRESNRSRAFSDYYKGWDLFEEDPDEDLFSGDNPAAVQDQAAFDAMAKDVEARTKERRGKKAAADKEKESGNAAFKAGQHAEAIAAYSRAIEFFKGDKAVFCNRALAHLRQRNFMSALEDCNRAIEISKFLDDDFDRRPPPPPLLKAYVRRSSAHAELGHLHDASTDLETAAAMAAGLPAELEEIKRLKRTLQQDVAAATREHEAEGGVGSQETRGRVKELLEALEAPGKAAAALAELGTLLRDSVACRIALRQAGGVRQLLVLMGGGEAAEVAALLCLACLERRNQLELHLCGGVTQILRELRRVVPPAGDAAPPPDARASAALTPQLHLLALACHHEKVRAEAKRLAIGEGALERLVLLLTPDVTPPLLSRAVGAAALLATLTSGRGGKETLVAHRASLVGALARHVASPHPPLAEHAATALGHLSVHPKLRVEMAGGGALAALLALLHAPHAAAAADALLPNALAALHNCSLHPAALEAMASVATARALLPHVRGRAPLARRAAALLSRCATARREVAAELAAAGGGVEAVARLLVDEAAAMGRAEEGAAKAKAAREAAAKAKAEAQFAKTGGGAKAEAEAEAEEAKEEGEAGEEEGEEMMVGALVRIVAACAPHGGAARATCTAGALPVLVALLRRPSPLLQGNAALAIAECARDEVCLAVLAVQPVVPPLLAIAHEGKGQPQKNAAIALGRLSKNQHCLHAIRENHGIEILARAMKGKMAF</sequence>
<reference evidence="2 3" key="1">
    <citation type="journal article" date="2024" name="Science">
        <title>Giant polyketide synthase enzymes in the biosynthesis of giant marine polyether toxins.</title>
        <authorList>
            <person name="Fallon T.R."/>
            <person name="Shende V.V."/>
            <person name="Wierzbicki I.H."/>
            <person name="Pendleton A.L."/>
            <person name="Watervoot N.F."/>
            <person name="Auber R.P."/>
            <person name="Gonzalez D.J."/>
            <person name="Wisecaver J.H."/>
            <person name="Moore B.S."/>
        </authorList>
    </citation>
    <scope>NUCLEOTIDE SEQUENCE [LARGE SCALE GENOMIC DNA]</scope>
    <source>
        <strain evidence="2 3">12B1</strain>
    </source>
</reference>
<name>A0AB34JGL0_PRYPA</name>
<feature type="compositionally biased region" description="Acidic residues" evidence="1">
    <location>
        <begin position="691"/>
        <end position="708"/>
    </location>
</feature>
<dbReference type="InterPro" id="IPR011989">
    <property type="entry name" value="ARM-like"/>
</dbReference>
<keyword evidence="3" id="KW-1185">Reference proteome</keyword>
<dbReference type="GO" id="GO:0007288">
    <property type="term" value="P:sperm axoneme assembly"/>
    <property type="evidence" value="ECO:0007669"/>
    <property type="project" value="TreeGrafter"/>
</dbReference>
<dbReference type="EMBL" id="JBGBPQ010000009">
    <property type="protein sequence ID" value="KAL1520073.1"/>
    <property type="molecule type" value="Genomic_DNA"/>
</dbReference>
<dbReference type="Gene3D" id="1.25.40.10">
    <property type="entry name" value="Tetratricopeptide repeat domain"/>
    <property type="match status" value="1"/>
</dbReference>
<feature type="region of interest" description="Disordered" evidence="1">
    <location>
        <begin position="682"/>
        <end position="708"/>
    </location>
</feature>
<evidence type="ECO:0000256" key="1">
    <source>
        <dbReference type="SAM" id="MobiDB-lite"/>
    </source>
</evidence>
<dbReference type="GO" id="GO:0070286">
    <property type="term" value="P:axonemal dynein complex assembly"/>
    <property type="evidence" value="ECO:0007669"/>
    <property type="project" value="TreeGrafter"/>
</dbReference>
<dbReference type="GO" id="GO:0005737">
    <property type="term" value="C:cytoplasm"/>
    <property type="evidence" value="ECO:0007669"/>
    <property type="project" value="TreeGrafter"/>
</dbReference>
<proteinExistence type="predicted"/>
<protein>
    <recommendedName>
        <fullName evidence="4">Protein unc-45 homolog B</fullName>
    </recommendedName>
</protein>
<dbReference type="AlphaFoldDB" id="A0AB34JGL0"/>
<dbReference type="InterPro" id="IPR011990">
    <property type="entry name" value="TPR-like_helical_dom_sf"/>
</dbReference>
<evidence type="ECO:0000313" key="2">
    <source>
        <dbReference type="EMBL" id="KAL1520073.1"/>
    </source>
</evidence>
<dbReference type="Proteomes" id="UP001515480">
    <property type="component" value="Unassembled WGS sequence"/>
</dbReference>
<evidence type="ECO:0008006" key="4">
    <source>
        <dbReference type="Google" id="ProtNLM"/>
    </source>
</evidence>
<dbReference type="SUPFAM" id="SSF48452">
    <property type="entry name" value="TPR-like"/>
    <property type="match status" value="1"/>
</dbReference>
<organism evidence="2 3">
    <name type="scientific">Prymnesium parvum</name>
    <name type="common">Toxic golden alga</name>
    <dbReference type="NCBI Taxonomy" id="97485"/>
    <lineage>
        <taxon>Eukaryota</taxon>
        <taxon>Haptista</taxon>
        <taxon>Haptophyta</taxon>
        <taxon>Prymnesiophyceae</taxon>
        <taxon>Prymnesiales</taxon>
        <taxon>Prymnesiaceae</taxon>
        <taxon>Prymnesium</taxon>
    </lineage>
</organism>
<dbReference type="PANTHER" id="PTHR46540:SF1">
    <property type="entry name" value="TETRATRICOPEPTIDE REPEAT PROTEIN 12"/>
    <property type="match status" value="1"/>
</dbReference>
<dbReference type="GO" id="GO:0005813">
    <property type="term" value="C:centrosome"/>
    <property type="evidence" value="ECO:0007669"/>
    <property type="project" value="TreeGrafter"/>
</dbReference>
<feature type="region of interest" description="Disordered" evidence="1">
    <location>
        <begin position="163"/>
        <end position="182"/>
    </location>
</feature>
<dbReference type="InterPro" id="IPR016024">
    <property type="entry name" value="ARM-type_fold"/>
</dbReference>
<dbReference type="SUPFAM" id="SSF48371">
    <property type="entry name" value="ARM repeat"/>
    <property type="match status" value="1"/>
</dbReference>
<feature type="region of interest" description="Disordered" evidence="1">
    <location>
        <begin position="37"/>
        <end position="85"/>
    </location>
</feature>
<dbReference type="SMART" id="SM00028">
    <property type="entry name" value="TPR"/>
    <property type="match status" value="3"/>
</dbReference>
<gene>
    <name evidence="2" type="ORF">AB1Y20_023548</name>
</gene>
<accession>A0AB34JGL0</accession>
<dbReference type="Gene3D" id="1.25.10.10">
    <property type="entry name" value="Leucine-rich Repeat Variant"/>
    <property type="match status" value="2"/>
</dbReference>